<reference evidence="3 4" key="1">
    <citation type="submission" date="2019-07" db="EMBL/GenBank/DDBJ databases">
        <title>Whole genome shotgun sequence of Terrabacter aerolatus NBRC 106305.</title>
        <authorList>
            <person name="Hosoyama A."/>
            <person name="Uohara A."/>
            <person name="Ohji S."/>
            <person name="Ichikawa N."/>
        </authorList>
    </citation>
    <scope>NUCLEOTIDE SEQUENCE [LARGE SCALE GENOMIC DNA]</scope>
    <source>
        <strain evidence="3 4">NBRC 106305</strain>
    </source>
</reference>
<dbReference type="Pfam" id="PF11303">
    <property type="entry name" value="DUF3105"/>
    <property type="match status" value="1"/>
</dbReference>
<keyword evidence="2" id="KW-0472">Membrane</keyword>
<organism evidence="3 4">
    <name type="scientific">Terrabacter aerolatus</name>
    <dbReference type="NCBI Taxonomy" id="422442"/>
    <lineage>
        <taxon>Bacteria</taxon>
        <taxon>Bacillati</taxon>
        <taxon>Actinomycetota</taxon>
        <taxon>Actinomycetes</taxon>
        <taxon>Micrococcales</taxon>
        <taxon>Intrasporangiaceae</taxon>
        <taxon>Terrabacter</taxon>
    </lineage>
</organism>
<gene>
    <name evidence="3" type="ORF">TAE01_28430</name>
</gene>
<name>A0A512D3K8_9MICO</name>
<evidence type="ECO:0000313" key="4">
    <source>
        <dbReference type="Proteomes" id="UP000321534"/>
    </source>
</evidence>
<keyword evidence="4" id="KW-1185">Reference proteome</keyword>
<protein>
    <recommendedName>
        <fullName evidence="5">DUF3105 domain-containing protein</fullName>
    </recommendedName>
</protein>
<keyword evidence="2" id="KW-0812">Transmembrane</keyword>
<evidence type="ECO:0008006" key="5">
    <source>
        <dbReference type="Google" id="ProtNLM"/>
    </source>
</evidence>
<sequence length="247" mass="26436">MARETSRERRERVAAMQAAQKRGERRRLLVVIGACVAVVAIIGAAVAWAIIGEQNKKDEALANISGDVAAASCDPVTNDPASGSSDHVGPGTNQPNVTRIQYSTVPPSSGKHFAVPAVDSRRVYTVADAPQIETLVHNLEHGYTILWYDRSVEKEQAASFQALATKVNAMKESANKFLISPWDPSYGAFPSGKKYALSHWSADVDQATGKVGTQMGHRQLCGGLNTTVVEDFVKAHPWSSAPEPGAA</sequence>
<dbReference type="RefSeq" id="WP_147067447.1">
    <property type="nucleotide sequence ID" value="NZ_BAAARO010000008.1"/>
</dbReference>
<comment type="caution">
    <text evidence="3">The sequence shown here is derived from an EMBL/GenBank/DDBJ whole genome shotgun (WGS) entry which is preliminary data.</text>
</comment>
<dbReference type="InterPro" id="IPR021454">
    <property type="entry name" value="DUF3105"/>
</dbReference>
<evidence type="ECO:0000256" key="2">
    <source>
        <dbReference type="SAM" id="Phobius"/>
    </source>
</evidence>
<dbReference type="EMBL" id="BJYX01000015">
    <property type="protein sequence ID" value="GEO31033.1"/>
    <property type="molecule type" value="Genomic_DNA"/>
</dbReference>
<evidence type="ECO:0000256" key="1">
    <source>
        <dbReference type="SAM" id="MobiDB-lite"/>
    </source>
</evidence>
<dbReference type="Proteomes" id="UP000321534">
    <property type="component" value="Unassembled WGS sequence"/>
</dbReference>
<keyword evidence="2" id="KW-1133">Transmembrane helix</keyword>
<accession>A0A512D3K8</accession>
<dbReference type="OrthoDB" id="9809840at2"/>
<dbReference type="AlphaFoldDB" id="A0A512D3K8"/>
<feature type="compositionally biased region" description="Polar residues" evidence="1">
    <location>
        <begin position="79"/>
        <end position="96"/>
    </location>
</feature>
<feature type="region of interest" description="Disordered" evidence="1">
    <location>
        <begin position="75"/>
        <end position="96"/>
    </location>
</feature>
<feature type="transmembrane region" description="Helical" evidence="2">
    <location>
        <begin position="28"/>
        <end position="51"/>
    </location>
</feature>
<proteinExistence type="predicted"/>
<evidence type="ECO:0000313" key="3">
    <source>
        <dbReference type="EMBL" id="GEO31033.1"/>
    </source>
</evidence>